<keyword evidence="2" id="KW-1185">Reference proteome</keyword>
<dbReference type="OrthoDB" id="5362512at2759"/>
<protein>
    <recommendedName>
        <fullName evidence="3">Heterokaryon incompatibility domain-containing protein</fullName>
    </recommendedName>
</protein>
<gene>
    <name evidence="1" type="ORF">E8E13_007109</name>
</gene>
<evidence type="ECO:0000313" key="2">
    <source>
        <dbReference type="Proteomes" id="UP000801428"/>
    </source>
</evidence>
<reference evidence="1" key="1">
    <citation type="submission" date="2019-04" db="EMBL/GenBank/DDBJ databases">
        <title>Sequencing of skin fungus with MAO and IRED activity.</title>
        <authorList>
            <person name="Marsaioli A.J."/>
            <person name="Bonatto J.M.C."/>
            <person name="Reis Junior O."/>
        </authorList>
    </citation>
    <scope>NUCLEOTIDE SEQUENCE</scope>
    <source>
        <strain evidence="1">30M1</strain>
    </source>
</reference>
<name>A0A9P4WBW9_CURKU</name>
<organism evidence="1 2">
    <name type="scientific">Curvularia kusanoi</name>
    <name type="common">Cochliobolus kusanoi</name>
    <dbReference type="NCBI Taxonomy" id="90978"/>
    <lineage>
        <taxon>Eukaryota</taxon>
        <taxon>Fungi</taxon>
        <taxon>Dikarya</taxon>
        <taxon>Ascomycota</taxon>
        <taxon>Pezizomycotina</taxon>
        <taxon>Dothideomycetes</taxon>
        <taxon>Pleosporomycetidae</taxon>
        <taxon>Pleosporales</taxon>
        <taxon>Pleosporineae</taxon>
        <taxon>Pleosporaceae</taxon>
        <taxon>Curvularia</taxon>
    </lineage>
</organism>
<dbReference type="PANTHER" id="PTHR33112">
    <property type="entry name" value="DOMAIN PROTEIN, PUTATIVE-RELATED"/>
    <property type="match status" value="1"/>
</dbReference>
<proteinExistence type="predicted"/>
<dbReference type="PANTHER" id="PTHR33112:SF10">
    <property type="entry name" value="TOL"/>
    <property type="match status" value="1"/>
</dbReference>
<comment type="caution">
    <text evidence="1">The sequence shown here is derived from an EMBL/GenBank/DDBJ whole genome shotgun (WGS) entry which is preliminary data.</text>
</comment>
<dbReference type="AlphaFoldDB" id="A0A9P4WBW9"/>
<dbReference type="EMBL" id="SWKU01000003">
    <property type="protein sequence ID" value="KAF3008560.1"/>
    <property type="molecule type" value="Genomic_DNA"/>
</dbReference>
<evidence type="ECO:0008006" key="3">
    <source>
        <dbReference type="Google" id="ProtNLM"/>
    </source>
</evidence>
<sequence>MKEPYDVVNMKLTVVPSELESFVRVDLETEYGTKIEDNIVAAICEPSDGNINSIKLRLDQIRDLDTPTDILSMTDRLPREIVAFFDAEIKRISVMNLKHRYQTLLAIIAVAAHKSVVNYVPKRLIDIGSPDDKEPPDRYKVVLTGGKSDKPYVTLSHSWGPNPNFLTLTTERERELMSSGFSSEEIGNKNFEEAIEVARTLSACETLPEGLPFVLAALATTDRRWRGRLQRKNSAQAESRLALEDSLEKFWKTAVLNYTSCNLTNQADKTFAIWSVAKLVRDNLQHSDQYGCGLWSIALHEQLAWQVTVTKPNARLDTLLPDFPSWSWASVNAPIQVQDRIVLKRSYTVKNHQGSPISFGDFKNNAENRDMQPIFAASASLAIRGYLIPGQLTEDQNDGALTFESGEPGIALKHNVVLDENPTESLFAPSSLRLLPLVAQKTNDIEVTYTGNALVLVSTEDHRQIVRTRLQQHENSFEQLHKSRYREDESTTGWEPDLLTSYYDIKASKVYLAKMKEEDQNPSRKERAFRRVGVVRFDSLDAHVWERITAKSEEMIWLD</sequence>
<dbReference type="Proteomes" id="UP000801428">
    <property type="component" value="Unassembled WGS sequence"/>
</dbReference>
<accession>A0A9P4WBW9</accession>
<evidence type="ECO:0000313" key="1">
    <source>
        <dbReference type="EMBL" id="KAF3008560.1"/>
    </source>
</evidence>